<dbReference type="Gene3D" id="3.40.50.2000">
    <property type="entry name" value="Glycogen Phosphorylase B"/>
    <property type="match status" value="2"/>
</dbReference>
<keyword evidence="3" id="KW-0808">Transferase</keyword>
<accession>A0A271IV41</accession>
<dbReference type="PANTHER" id="PTHR12526:SF590">
    <property type="entry name" value="ALPHA-MALTOSE-1-PHOSPHATE SYNTHASE"/>
    <property type="match status" value="1"/>
</dbReference>
<keyword evidence="4" id="KW-1185">Reference proteome</keyword>
<proteinExistence type="predicted"/>
<name>A0A271IV41_9BACT</name>
<evidence type="ECO:0000313" key="3">
    <source>
        <dbReference type="EMBL" id="PAP74987.1"/>
    </source>
</evidence>
<dbReference type="PANTHER" id="PTHR12526">
    <property type="entry name" value="GLYCOSYLTRANSFERASE"/>
    <property type="match status" value="1"/>
</dbReference>
<dbReference type="Pfam" id="PF13439">
    <property type="entry name" value="Glyco_transf_4"/>
    <property type="match status" value="1"/>
</dbReference>
<dbReference type="GO" id="GO:0009250">
    <property type="term" value="P:glucan biosynthetic process"/>
    <property type="evidence" value="ECO:0007669"/>
    <property type="project" value="InterPro"/>
</dbReference>
<dbReference type="GO" id="GO:0016757">
    <property type="term" value="F:glycosyltransferase activity"/>
    <property type="evidence" value="ECO:0007669"/>
    <property type="project" value="InterPro"/>
</dbReference>
<dbReference type="InterPro" id="IPR001296">
    <property type="entry name" value="Glyco_trans_1"/>
</dbReference>
<dbReference type="InterPro" id="IPR028098">
    <property type="entry name" value="Glyco_trans_4-like_N"/>
</dbReference>
<evidence type="ECO:0000259" key="2">
    <source>
        <dbReference type="Pfam" id="PF13439"/>
    </source>
</evidence>
<dbReference type="EMBL" id="MQWD01000001">
    <property type="protein sequence ID" value="PAP74987.1"/>
    <property type="molecule type" value="Genomic_DNA"/>
</dbReference>
<comment type="caution">
    <text evidence="3">The sequence shown here is derived from an EMBL/GenBank/DDBJ whole genome shotgun (WGS) entry which is preliminary data.</text>
</comment>
<dbReference type="InterPro" id="IPR011875">
    <property type="entry name" value="M1P_synthase"/>
</dbReference>
<dbReference type="OrthoDB" id="9801609at2"/>
<feature type="domain" description="Glycosyltransferase subfamily 4-like N-terminal" evidence="2">
    <location>
        <begin position="15"/>
        <end position="189"/>
    </location>
</feature>
<reference evidence="3 4" key="1">
    <citation type="submission" date="2016-11" db="EMBL/GenBank/DDBJ databases">
        <title>Study of marine rhodopsin-containing bacteria.</title>
        <authorList>
            <person name="Yoshizawa S."/>
            <person name="Kumagai Y."/>
            <person name="Kogure K."/>
        </authorList>
    </citation>
    <scope>NUCLEOTIDE SEQUENCE [LARGE SCALE GENOMIC DNA]</scope>
    <source>
        <strain evidence="3 4">SAORIC-28</strain>
    </source>
</reference>
<dbReference type="SUPFAM" id="SSF53756">
    <property type="entry name" value="UDP-Glycosyltransferase/glycogen phosphorylase"/>
    <property type="match status" value="1"/>
</dbReference>
<dbReference type="NCBIfam" id="TIGR02149">
    <property type="entry name" value="glgA_Coryne"/>
    <property type="match status" value="1"/>
</dbReference>
<dbReference type="Pfam" id="PF00534">
    <property type="entry name" value="Glycos_transf_1"/>
    <property type="match status" value="1"/>
</dbReference>
<dbReference type="AlphaFoldDB" id="A0A271IV41"/>
<gene>
    <name evidence="3" type="ORF">BSZ37_00245</name>
</gene>
<evidence type="ECO:0000259" key="1">
    <source>
        <dbReference type="Pfam" id="PF00534"/>
    </source>
</evidence>
<dbReference type="RefSeq" id="WP_095508613.1">
    <property type="nucleotide sequence ID" value="NZ_MQWD01000001.1"/>
</dbReference>
<dbReference type="Proteomes" id="UP000216339">
    <property type="component" value="Unassembled WGS sequence"/>
</dbReference>
<feature type="domain" description="Glycosyl transferase family 1" evidence="1">
    <location>
        <begin position="197"/>
        <end position="381"/>
    </location>
</feature>
<evidence type="ECO:0000313" key="4">
    <source>
        <dbReference type="Proteomes" id="UP000216339"/>
    </source>
</evidence>
<organism evidence="3 4">
    <name type="scientific">Rubrivirga marina</name>
    <dbReference type="NCBI Taxonomy" id="1196024"/>
    <lineage>
        <taxon>Bacteria</taxon>
        <taxon>Pseudomonadati</taxon>
        <taxon>Rhodothermota</taxon>
        <taxon>Rhodothermia</taxon>
        <taxon>Rhodothermales</taxon>
        <taxon>Rubricoccaceae</taxon>
        <taxon>Rubrivirga</taxon>
    </lineage>
</organism>
<dbReference type="CDD" id="cd03801">
    <property type="entry name" value="GT4_PimA-like"/>
    <property type="match status" value="1"/>
</dbReference>
<sequence length="410" mass="44247">MHIVQLTNEYPPHIYGGAGVHIEYLTRELVRLDGGAHRVDVIAFGDQRVGAGNLTVHGVEPPAQIPAQDPRHAKLLDTLGRDLVMAGRVPEGAEIVHGHTWYSHLAGCLAAKLAGARLVLTTHSLEPHRPWKREQLGTAYDATTWIERTAYRSADGVVAVSDAMRDDVVELYGVDPGRVEVIPNGIDPDEYRPVDQPDLLRQHGVDPDRPFVLFVGRITRQKGIVHLVRALPHLPPDTQVVLAAGAPDTPEIAAEMREAVAAARAEASGPIVWIEEMLPRETAIALYSHAAVFVCPSVYEPFGIINLEAMACETPVVASAVGGIPGIVVEGETGTLVPIETVEGGVEPQSPDRFARDLAEATAAILADPDRQRAMGRAGRQRVVDHFSWAAVARQTLAFYQRVLDGPPAG</sequence>
<protein>
    <submittedName>
        <fullName evidence="3">Glycosyl transferase family 1</fullName>
    </submittedName>
</protein>